<organism evidence="1 2">
    <name type="scientific">Paraburkholderia sartisoli</name>
    <dbReference type="NCBI Taxonomy" id="83784"/>
    <lineage>
        <taxon>Bacteria</taxon>
        <taxon>Pseudomonadati</taxon>
        <taxon>Pseudomonadota</taxon>
        <taxon>Betaproteobacteria</taxon>
        <taxon>Burkholderiales</taxon>
        <taxon>Burkholderiaceae</taxon>
        <taxon>Paraburkholderia</taxon>
    </lineage>
</organism>
<accession>A0A1H4HF48</accession>
<proteinExistence type="predicted"/>
<sequence length="168" mass="18692">MSRSRRMVADRSIWPGELAGDFVSTITALKPTSDLERAELIRDVVDAFRRLQNSVLRFVQMFAEDGDAELASGADALALHELLSILARQAEAAGFGRLRELRVAIRHARSAGQSRDVIFSASLSLNAEAMNKVVNEFERLDATFVGLCVEHVLNRHFPQRLLERVSST</sequence>
<dbReference type="STRING" id="83784.SAMN05192564_108189"/>
<dbReference type="AlphaFoldDB" id="A0A1H4HF48"/>
<reference evidence="2" key="1">
    <citation type="submission" date="2016-10" db="EMBL/GenBank/DDBJ databases">
        <authorList>
            <person name="Varghese N."/>
            <person name="Submissions S."/>
        </authorList>
    </citation>
    <scope>NUCLEOTIDE SEQUENCE [LARGE SCALE GENOMIC DNA]</scope>
    <source>
        <strain evidence="2">LMG 24000</strain>
    </source>
</reference>
<name>A0A1H4HF48_9BURK</name>
<keyword evidence="2" id="KW-1185">Reference proteome</keyword>
<evidence type="ECO:0000313" key="2">
    <source>
        <dbReference type="Proteomes" id="UP000198638"/>
    </source>
</evidence>
<dbReference type="EMBL" id="FNRQ01000008">
    <property type="protein sequence ID" value="SEB20246.1"/>
    <property type="molecule type" value="Genomic_DNA"/>
</dbReference>
<evidence type="ECO:0000313" key="1">
    <source>
        <dbReference type="EMBL" id="SEB20246.1"/>
    </source>
</evidence>
<gene>
    <name evidence="1" type="ORF">SAMN05192564_108189</name>
</gene>
<protein>
    <submittedName>
        <fullName evidence="1">Uncharacterized protein</fullName>
    </submittedName>
</protein>
<dbReference type="Proteomes" id="UP000198638">
    <property type="component" value="Unassembled WGS sequence"/>
</dbReference>